<feature type="coiled-coil region" evidence="1">
    <location>
        <begin position="760"/>
        <end position="813"/>
    </location>
</feature>
<feature type="compositionally biased region" description="Gly residues" evidence="2">
    <location>
        <begin position="1052"/>
        <end position="1068"/>
    </location>
</feature>
<feature type="compositionally biased region" description="Low complexity" evidence="2">
    <location>
        <begin position="586"/>
        <end position="616"/>
    </location>
</feature>
<evidence type="ECO:0000259" key="4">
    <source>
        <dbReference type="Pfam" id="PF07833"/>
    </source>
</evidence>
<feature type="signal peptide" evidence="3">
    <location>
        <begin position="1"/>
        <end position="30"/>
    </location>
</feature>
<feature type="region of interest" description="Disordered" evidence="2">
    <location>
        <begin position="1047"/>
        <end position="1073"/>
    </location>
</feature>
<dbReference type="EMBL" id="CP090978">
    <property type="protein sequence ID" value="UJF34101.1"/>
    <property type="molecule type" value="Genomic_DNA"/>
</dbReference>
<feature type="coiled-coil region" evidence="1">
    <location>
        <begin position="918"/>
        <end position="1016"/>
    </location>
</feature>
<proteinExistence type="predicted"/>
<feature type="chain" id="PRO_5047429211" description="Copper amine oxidase-like N-terminal domain-containing protein" evidence="3">
    <location>
        <begin position="31"/>
        <end position="1201"/>
    </location>
</feature>
<reference evidence="5 6" key="1">
    <citation type="journal article" date="2024" name="Int. J. Syst. Evol. Microbiol.">
        <title>Paenibacillus hexagrammi sp. nov., a novel bacterium isolated from the gut content of Hexagrammos agrammus.</title>
        <authorList>
            <person name="Jung H.K."/>
            <person name="Kim D.G."/>
            <person name="Zin H."/>
            <person name="Park J."/>
            <person name="Jung H."/>
            <person name="Kim Y.O."/>
            <person name="Kong H.J."/>
            <person name="Kim J.W."/>
            <person name="Kim Y.S."/>
        </authorList>
    </citation>
    <scope>NUCLEOTIDE SEQUENCE [LARGE SCALE GENOMIC DNA]</scope>
    <source>
        <strain evidence="5 6">YPD9-1</strain>
    </source>
</reference>
<dbReference type="Pfam" id="PF07833">
    <property type="entry name" value="Cu_amine_oxidN1"/>
    <property type="match status" value="1"/>
</dbReference>
<evidence type="ECO:0000313" key="5">
    <source>
        <dbReference type="EMBL" id="UJF34101.1"/>
    </source>
</evidence>
<sequence length="1201" mass="125914">MVSRANWVKIGLAALLAAGPAVSYSSKASAAFVKSLTMKEAVDRGLQVSSQLRDAKTDIRKKKIELEQAKQAVKAEEAKASGLFAKPHNLSQDLNMRMKVPEASKQLYLAQETWRQAAETVKVDVEKAYLQAFQDAAGEQRSRSKWEEARKAVDTVRQKRKYGLAKPEDQEAADQALEKAASEYKQAQLTAKASRLALGQKLGLDMENEVQLSFQPDYADLSQQKLPAYLASAQKTTLSLLQDTEDRRLADQKLNTTRDLYSSKFGAARMRVMDGMYKSQDIDMDLFMAGYDTTLEKVKKDWEGFFLLLGFIPIPKWLLQGEYDGLRYLDDLHNGLPVATMEQNKALLKEKESRTAVIAEVRQSYLEAKGAEESYAQALRDKDKAAAALEQAAKKLKLGLMKTEELQAYKDAVTKADQQILLAQIGYKTALGKLDTDTGGAVDGTLKQGILPYKNIDDGLAAVKPDKPKPPVGTWRIKPAVGPLLSDVTVTVNKKLGATEYAVVTQDNKPLGKRAKPGKAVRTLTLAVSQPDGLKVVLYKKGEKIGEYPFAGKGNAGTLEALSANAAGMGGTGSTTDANGAGSGSGEEQAGSGSSSGTGDSSNGSGKAHGDAAGAGSNDGGASGAQGAGSGSDGKNGTGTVDGNVDGKDGSNGANEDKEASGASPDSLGTVMIGTYQIALEALTPAAYNAASATVSDSGQGMFYKSAEPGAGWFGLDNAVDPSAITDPSSSAAVSSQDAAKWKVTVAMDKPGEIASKETPEELQQEIDTLKKNKEQLEADKDAAVAAQKLADIADLAVEIKDAEAKIAMLEALQKGDSSAALQQMELVNNPDALIQALAEESEAPAGGGGAGNSGGGRDAASGAASEDALAAEAELQQKQLEQAVAAGDAKAAAAQLQQLMATQARLADVQNGTSEGLASLKEAKQKLEAALKTAQAQQDQEQAESLARSLDAIGDAMRQTEKDALFAEADAAQELLAALEEAQPDAGSAAELAQQQAVEAVMQQQSALLDKLKQQEAGSYTPEELQALAEAADAIKEEVAQAGSGSAAVSEGGGAANGSADGVGSGMEGAAESGLKPGAEVQIIPPENVISPDLNIHLEAPPVMIDGNAYIHIRPISESFGAAVDWDHDSRTVTVSTDYSTVVCTVKMNIAYVDGQPVELDAPPVLLDGRTYVPLRFVSESLGLIVDWNAQAQTIQISKP</sequence>
<gene>
    <name evidence="5" type="ORF">L0M14_02360</name>
</gene>
<protein>
    <recommendedName>
        <fullName evidence="4">Copper amine oxidase-like N-terminal domain-containing protein</fullName>
    </recommendedName>
</protein>
<evidence type="ECO:0000256" key="2">
    <source>
        <dbReference type="SAM" id="MobiDB-lite"/>
    </source>
</evidence>
<dbReference type="RefSeq" id="WP_235120492.1">
    <property type="nucleotide sequence ID" value="NZ_CP090978.1"/>
</dbReference>
<feature type="domain" description="Copper amine oxidase-like N-terminal" evidence="4">
    <location>
        <begin position="1097"/>
        <end position="1198"/>
    </location>
</feature>
<dbReference type="Proteomes" id="UP001649230">
    <property type="component" value="Chromosome"/>
</dbReference>
<evidence type="ECO:0000256" key="3">
    <source>
        <dbReference type="SAM" id="SignalP"/>
    </source>
</evidence>
<feature type="compositionally biased region" description="Basic and acidic residues" evidence="2">
    <location>
        <begin position="645"/>
        <end position="660"/>
    </location>
</feature>
<dbReference type="SUPFAM" id="SSF55383">
    <property type="entry name" value="Copper amine oxidase, domain N"/>
    <property type="match status" value="1"/>
</dbReference>
<feature type="coiled-coil region" evidence="1">
    <location>
        <begin position="52"/>
        <end position="86"/>
    </location>
</feature>
<dbReference type="Gene3D" id="1.20.1600.10">
    <property type="entry name" value="Outer membrane efflux proteins (OEP)"/>
    <property type="match status" value="2"/>
</dbReference>
<evidence type="ECO:0000256" key="1">
    <source>
        <dbReference type="SAM" id="Coils"/>
    </source>
</evidence>
<feature type="compositionally biased region" description="Low complexity" evidence="2">
    <location>
        <begin position="859"/>
        <end position="871"/>
    </location>
</feature>
<dbReference type="SUPFAM" id="SSF56954">
    <property type="entry name" value="Outer membrane efflux proteins (OEP)"/>
    <property type="match status" value="2"/>
</dbReference>
<accession>A0ABY3SLN7</accession>
<feature type="region of interest" description="Disordered" evidence="2">
    <location>
        <begin position="573"/>
        <end position="668"/>
    </location>
</feature>
<feature type="coiled-coil region" evidence="1">
    <location>
        <begin position="375"/>
        <end position="406"/>
    </location>
</feature>
<dbReference type="InterPro" id="IPR012854">
    <property type="entry name" value="Cu_amine_oxidase-like_N"/>
</dbReference>
<feature type="region of interest" description="Disordered" evidence="2">
    <location>
        <begin position="842"/>
        <end position="871"/>
    </location>
</feature>
<keyword evidence="3" id="KW-0732">Signal</keyword>
<organism evidence="5 6">
    <name type="scientific">Paenibacillus hexagrammi</name>
    <dbReference type="NCBI Taxonomy" id="2908839"/>
    <lineage>
        <taxon>Bacteria</taxon>
        <taxon>Bacillati</taxon>
        <taxon>Bacillota</taxon>
        <taxon>Bacilli</taxon>
        <taxon>Bacillales</taxon>
        <taxon>Paenibacillaceae</taxon>
        <taxon>Paenibacillus</taxon>
    </lineage>
</organism>
<feature type="compositionally biased region" description="Gly residues" evidence="2">
    <location>
        <begin position="846"/>
        <end position="858"/>
    </location>
</feature>
<dbReference type="InterPro" id="IPR036582">
    <property type="entry name" value="Mao_N_sf"/>
</dbReference>
<evidence type="ECO:0000313" key="6">
    <source>
        <dbReference type="Proteomes" id="UP001649230"/>
    </source>
</evidence>
<dbReference type="Gene3D" id="3.30.457.10">
    <property type="entry name" value="Copper amine oxidase-like, N-terminal domain"/>
    <property type="match status" value="1"/>
</dbReference>
<feature type="compositionally biased region" description="Gly residues" evidence="2">
    <location>
        <begin position="617"/>
        <end position="637"/>
    </location>
</feature>
<keyword evidence="6" id="KW-1185">Reference proteome</keyword>
<name>A0ABY3SLN7_9BACL</name>
<keyword evidence="1" id="KW-0175">Coiled coil</keyword>